<evidence type="ECO:0000313" key="1">
    <source>
        <dbReference type="EMBL" id="PIQ68890.1"/>
    </source>
</evidence>
<dbReference type="EMBL" id="PCVG01000019">
    <property type="protein sequence ID" value="PIQ68890.1"/>
    <property type="molecule type" value="Genomic_DNA"/>
</dbReference>
<organism evidence="1 2">
    <name type="scientific">Candidatus Taylorbacteria bacterium CG11_big_fil_rev_8_21_14_0_20_46_11</name>
    <dbReference type="NCBI Taxonomy" id="1975025"/>
    <lineage>
        <taxon>Bacteria</taxon>
        <taxon>Candidatus Tayloriibacteriota</taxon>
    </lineage>
</organism>
<comment type="caution">
    <text evidence="1">The sequence shown here is derived from an EMBL/GenBank/DDBJ whole genome shotgun (WGS) entry which is preliminary data.</text>
</comment>
<proteinExistence type="predicted"/>
<evidence type="ECO:0000313" key="2">
    <source>
        <dbReference type="Proteomes" id="UP000229342"/>
    </source>
</evidence>
<name>A0A2H0KCA1_9BACT</name>
<dbReference type="AlphaFoldDB" id="A0A2H0KCA1"/>
<dbReference type="Proteomes" id="UP000229342">
    <property type="component" value="Unassembled WGS sequence"/>
</dbReference>
<accession>A0A2H0KCA1</accession>
<sequence length="287" mass="32839">MKIKKLTKKDWDNMWGENGPYSQVNLKEQTRILDDSISRVFLVVEAEINPFTFEYCLKHREKFLGDPAIQQLLDHAEYRGVEGYVVGAGEEELRDKRSFEIAFSYRKTMLESVLKMHRFVMEELGIVRQMGRGVEIEDAVSDKEIKLVWSESLGKAVPINDNVWDSKTVVHSPAGTQNGKIRYYVVLALAKGVALVREDIKYSALRIHEIADRLDVDIEEGEGGMGYMMFTVLIGHDRAPADFTEKSIDASNEKKVLFAKDNLITNVSRPTSMEIESFLRSIKRRNN</sequence>
<gene>
    <name evidence="1" type="ORF">COV91_01615</name>
</gene>
<protein>
    <submittedName>
        <fullName evidence="1">Uncharacterized protein</fullName>
    </submittedName>
</protein>
<reference evidence="1 2" key="1">
    <citation type="submission" date="2017-09" db="EMBL/GenBank/DDBJ databases">
        <title>Depth-based differentiation of microbial function through sediment-hosted aquifers and enrichment of novel symbionts in the deep terrestrial subsurface.</title>
        <authorList>
            <person name="Probst A.J."/>
            <person name="Ladd B."/>
            <person name="Jarett J.K."/>
            <person name="Geller-Mcgrath D.E."/>
            <person name="Sieber C.M."/>
            <person name="Emerson J.B."/>
            <person name="Anantharaman K."/>
            <person name="Thomas B.C."/>
            <person name="Malmstrom R."/>
            <person name="Stieglmeier M."/>
            <person name="Klingl A."/>
            <person name="Woyke T."/>
            <person name="Ryan C.M."/>
            <person name="Banfield J.F."/>
        </authorList>
    </citation>
    <scope>NUCLEOTIDE SEQUENCE [LARGE SCALE GENOMIC DNA]</scope>
    <source>
        <strain evidence="1">CG11_big_fil_rev_8_21_14_0_20_46_11</strain>
    </source>
</reference>